<dbReference type="EMBL" id="BRXZ01000492">
    <property type="protein sequence ID" value="GMI12677.1"/>
    <property type="molecule type" value="Genomic_DNA"/>
</dbReference>
<dbReference type="Proteomes" id="UP001165082">
    <property type="component" value="Unassembled WGS sequence"/>
</dbReference>
<name>A0A9W7KV07_9STRA</name>
<dbReference type="Pfam" id="PF00400">
    <property type="entry name" value="WD40"/>
    <property type="match status" value="1"/>
</dbReference>
<sequence length="1549" mass="174454">MPPKSSAPLRKRNKEAEIQDGIKLQFSHAFGIHGPIRDNVVFIKAENNSGDEKEALLFPIGQKLCVYWPEDNEMAFFTGTMANVCAMLAMATSPNGKFVAVCEQCTSTANSGAQCSIYMIKNRKKLKNVVTPPQKEDFINCCFSGDSKILVTVSNGPNRNMIVWDWASPTKPMKHQIALGQTNVTRVSSPLTNPPGVLQLVTSGPYHLRVWNIQGDNPTKSQIIYKEHENFVDHCWLTLDGGVQRMAAVTEGGTAPNSNQRFGSILLCQSIDEDKLIEYRRTMTVVLQGNTQIKTIAKSSRGFIVGGTNGFFSVYEKTDDRKDPYMHIKYFYCERESFQSISANFNDEHAVAYSKSGRLLSFPLGSVDMIEESEAKSRFIDVIPGGTHEGAIIDSSLCAQKPLLATVGADRTVRLWNYVKWHCELCQGFNSDDPTCVSIHPAGTQIIVGLRERVRMYNIMVDELNQFRELPLKGCRQLEFSNGGHMFAACHGQMISVYSTYKFNVSTGFENLFNFAGHISNVSKVLWAPNDSFMYSTGYDGNVYGWNVMGSEAAARFDEVNILNRACSYTGMVAEFAEGSSKINRIAVCGSENYFLELTWEEGKKESYNCRQIDIGSADRDCITCLALSNNKKYLFAGTASGNVRSYEWPLDSDTPISQNYKVHQFKKVARAGGSEVFKGITDMRVSNDDNYLFTTAHDGAVFVIGLQVVERGLDTKPSLLPDSRQFQLDAVQVSQEDVEQREEEVAELQKLIDEQKMDAEKTLHMEIANWQKEFKDMQEEGESRLTAERGRYDTLQEQYEASKRESREKFELEESNHVQITQELENQFEHKLAVEMERFDRLAEEIEAMQQKCEGLLEAQEKDHRRQIHKIEMDKAKESKELNMMITRMKEDEEHNNKMYREVLEQQETEYEMELQKLMSAAETDLKTEQDSTRKMQGVVQEIRTKREQEGVIMTNLKKKSLQHEKEYAKEKARRVKLEDTLKHVELHLKEREDALSDKEKTILGLRSTNRTLDNFRYVLDHRLQQLMKERGPISKHIEGLEKHVRSMYDELVVEFQKKKDSSRVLEQKELKIKTLTKEITTSRNTSRALERELTAIKREITAMVGTTQVKELDSIVKDAYRKFVRGEKDLAGRGGGRRTSNASSMGASKKKTGVVTDETARAGDDDALYGVGGVGEETRQLSMDEVELAEKAMEAQRQTQWVQKTAKDLKRRLRVEQSASDRNQRNKLAENTALVGECNTLRRENAMLRREKEVMVHEIGEYKETLKRKSVREEGSVGSLGMGSVVENIRNLPPQGYPETPETIPVSGTQMKVSKSLEELKRGRSGGNQGEISAQTLPNMGGTGRLMKGSGSRAVGSSTSMREDIVNLQKNKFKAETMDSTNKHITVFFPDVPGDGGAAFPLLAYAHGYGGGGIQTAPAYWEMCEALSSFGFVVTLHHACDVGCWDSHPKGFDKYYEEQLKAIDWAVDSASDAADVHEAFANLDVSLGIGVVGHSMGGQSTYFSSSSDKSDPLSRNISSAVYHHAWTEEFVTPTIPYLSFTSVFDDE</sequence>
<feature type="region of interest" description="Disordered" evidence="5">
    <location>
        <begin position="1324"/>
        <end position="1361"/>
    </location>
</feature>
<comment type="caution">
    <text evidence="6">The sequence shown here is derived from an EMBL/GenBank/DDBJ whole genome shotgun (WGS) entry which is preliminary data.</text>
</comment>
<feature type="region of interest" description="Disordered" evidence="5">
    <location>
        <begin position="1131"/>
        <end position="1157"/>
    </location>
</feature>
<dbReference type="SMART" id="SM00320">
    <property type="entry name" value="WD40"/>
    <property type="match status" value="7"/>
</dbReference>
<keyword evidence="2" id="KW-0677">Repeat</keyword>
<dbReference type="PANTHER" id="PTHR32215">
    <property type="entry name" value="CILIA- AND FLAGELLA-ASSOCIATED PROTEIN 57"/>
    <property type="match status" value="1"/>
</dbReference>
<proteinExistence type="predicted"/>
<dbReference type="InterPro" id="IPR015943">
    <property type="entry name" value="WD40/YVTN_repeat-like_dom_sf"/>
</dbReference>
<evidence type="ECO:0000256" key="4">
    <source>
        <dbReference type="SAM" id="Coils"/>
    </source>
</evidence>
<reference evidence="6" key="1">
    <citation type="submission" date="2022-07" db="EMBL/GenBank/DDBJ databases">
        <title>Genome analysis of Parmales, a sister group of diatoms, reveals the evolutionary specialization of diatoms from phago-mixotrophs to photoautotrophs.</title>
        <authorList>
            <person name="Ban H."/>
            <person name="Sato S."/>
            <person name="Yoshikawa S."/>
            <person name="Kazumasa Y."/>
            <person name="Nakamura Y."/>
            <person name="Ichinomiya M."/>
            <person name="Saitoh K."/>
            <person name="Sato N."/>
            <person name="Blanc-Mathieu R."/>
            <person name="Endo H."/>
            <person name="Kuwata A."/>
            <person name="Ogata H."/>
        </authorList>
    </citation>
    <scope>NUCLEOTIDE SEQUENCE</scope>
</reference>
<gene>
    <name evidence="6" type="ORF">TrRE_jg7198</name>
</gene>
<evidence type="ECO:0000256" key="1">
    <source>
        <dbReference type="ARBA" id="ARBA00022574"/>
    </source>
</evidence>
<dbReference type="Gene3D" id="3.40.50.1820">
    <property type="entry name" value="alpha/beta hydrolase"/>
    <property type="match status" value="1"/>
</dbReference>
<evidence type="ECO:0000313" key="7">
    <source>
        <dbReference type="Proteomes" id="UP001165082"/>
    </source>
</evidence>
<keyword evidence="7" id="KW-1185">Reference proteome</keyword>
<accession>A0A9W7KV07</accession>
<dbReference type="OrthoDB" id="10251741at2759"/>
<feature type="repeat" description="WD" evidence="3">
    <location>
        <begin position="515"/>
        <end position="556"/>
    </location>
</feature>
<dbReference type="InterPro" id="IPR029058">
    <property type="entry name" value="AB_hydrolase_fold"/>
</dbReference>
<evidence type="ECO:0000256" key="2">
    <source>
        <dbReference type="ARBA" id="ARBA00022737"/>
    </source>
</evidence>
<dbReference type="SUPFAM" id="SSF50998">
    <property type="entry name" value="Quinoprotein alcohol dehydrogenase-like"/>
    <property type="match status" value="1"/>
</dbReference>
<feature type="non-terminal residue" evidence="6">
    <location>
        <position position="1"/>
    </location>
</feature>
<dbReference type="PROSITE" id="PS50294">
    <property type="entry name" value="WD_REPEATS_REGION"/>
    <property type="match status" value="1"/>
</dbReference>
<dbReference type="PANTHER" id="PTHR32215:SF0">
    <property type="entry name" value="CILIA- AND FLAGELLA-ASSOCIATED PROTEIN 57"/>
    <property type="match status" value="1"/>
</dbReference>
<dbReference type="PROSITE" id="PS00678">
    <property type="entry name" value="WD_REPEATS_1"/>
    <property type="match status" value="1"/>
</dbReference>
<dbReference type="InterPro" id="IPR052993">
    <property type="entry name" value="CFA-57"/>
</dbReference>
<feature type="coiled-coil region" evidence="4">
    <location>
        <begin position="732"/>
        <end position="806"/>
    </location>
</feature>
<protein>
    <submittedName>
        <fullName evidence="6">Uncharacterized protein</fullName>
    </submittedName>
</protein>
<dbReference type="InterPro" id="IPR001680">
    <property type="entry name" value="WD40_rpt"/>
</dbReference>
<feature type="repeat" description="WD" evidence="3">
    <location>
        <begin position="385"/>
        <end position="417"/>
    </location>
</feature>
<feature type="coiled-coil region" evidence="4">
    <location>
        <begin position="833"/>
        <end position="860"/>
    </location>
</feature>
<evidence type="ECO:0000256" key="5">
    <source>
        <dbReference type="SAM" id="MobiDB-lite"/>
    </source>
</evidence>
<dbReference type="InterPro" id="IPR011047">
    <property type="entry name" value="Quinoprotein_ADH-like_sf"/>
</dbReference>
<keyword evidence="1 3" id="KW-0853">WD repeat</keyword>
<evidence type="ECO:0000313" key="6">
    <source>
        <dbReference type="EMBL" id="GMI12677.1"/>
    </source>
</evidence>
<dbReference type="SUPFAM" id="SSF53474">
    <property type="entry name" value="alpha/beta-Hydrolases"/>
    <property type="match status" value="1"/>
</dbReference>
<keyword evidence="4" id="KW-0175">Coiled coil</keyword>
<feature type="coiled-coil region" evidence="4">
    <location>
        <begin position="891"/>
        <end position="925"/>
    </location>
</feature>
<dbReference type="Gene3D" id="2.130.10.10">
    <property type="entry name" value="YVTN repeat-like/Quinoprotein amine dehydrogenase"/>
    <property type="match status" value="2"/>
</dbReference>
<dbReference type="InterPro" id="IPR019775">
    <property type="entry name" value="WD40_repeat_CS"/>
</dbReference>
<dbReference type="PROSITE" id="PS50082">
    <property type="entry name" value="WD_REPEATS_2"/>
    <property type="match status" value="2"/>
</dbReference>
<evidence type="ECO:0000256" key="3">
    <source>
        <dbReference type="PROSITE-ProRule" id="PRU00221"/>
    </source>
</evidence>
<feature type="coiled-coil region" evidence="4">
    <location>
        <begin position="1060"/>
        <end position="1094"/>
    </location>
</feature>
<organism evidence="6 7">
    <name type="scientific">Triparma retinervis</name>
    <dbReference type="NCBI Taxonomy" id="2557542"/>
    <lineage>
        <taxon>Eukaryota</taxon>
        <taxon>Sar</taxon>
        <taxon>Stramenopiles</taxon>
        <taxon>Ochrophyta</taxon>
        <taxon>Bolidophyceae</taxon>
        <taxon>Parmales</taxon>
        <taxon>Triparmaceae</taxon>
        <taxon>Triparma</taxon>
    </lineage>
</organism>